<dbReference type="Gene3D" id="3.10.110.10">
    <property type="entry name" value="Ubiquitin Conjugating Enzyme"/>
    <property type="match status" value="1"/>
</dbReference>
<dbReference type="GO" id="GO:0016740">
    <property type="term" value="F:transferase activity"/>
    <property type="evidence" value="ECO:0007669"/>
    <property type="project" value="UniProtKB-KW"/>
</dbReference>
<proteinExistence type="predicted"/>
<dbReference type="Proteomes" id="UP001162131">
    <property type="component" value="Unassembled WGS sequence"/>
</dbReference>
<protein>
    <recommendedName>
        <fullName evidence="4">UBC core domain-containing protein</fullName>
    </recommendedName>
</protein>
<feature type="region of interest" description="Disordered" evidence="3">
    <location>
        <begin position="1"/>
        <end position="26"/>
    </location>
</feature>
<dbReference type="Pfam" id="PF00179">
    <property type="entry name" value="UQ_con"/>
    <property type="match status" value="1"/>
</dbReference>
<evidence type="ECO:0000256" key="1">
    <source>
        <dbReference type="ARBA" id="ARBA00022679"/>
    </source>
</evidence>
<name>A0AAU9IRA3_9CILI</name>
<keyword evidence="2" id="KW-0833">Ubl conjugation pathway</keyword>
<dbReference type="SMART" id="SM00212">
    <property type="entry name" value="UBCc"/>
    <property type="match status" value="1"/>
</dbReference>
<dbReference type="EMBL" id="CAJZBQ010000011">
    <property type="protein sequence ID" value="CAG9313740.1"/>
    <property type="molecule type" value="Genomic_DNA"/>
</dbReference>
<gene>
    <name evidence="5" type="ORF">BSTOLATCC_MIC9545</name>
</gene>
<dbReference type="PROSITE" id="PS50127">
    <property type="entry name" value="UBC_2"/>
    <property type="match status" value="1"/>
</dbReference>
<evidence type="ECO:0000313" key="6">
    <source>
        <dbReference type="Proteomes" id="UP001162131"/>
    </source>
</evidence>
<dbReference type="SUPFAM" id="SSF54495">
    <property type="entry name" value="UBC-like"/>
    <property type="match status" value="1"/>
</dbReference>
<keyword evidence="6" id="KW-1185">Reference proteome</keyword>
<accession>A0AAU9IRA3</accession>
<evidence type="ECO:0000256" key="2">
    <source>
        <dbReference type="ARBA" id="ARBA00022786"/>
    </source>
</evidence>
<organism evidence="5 6">
    <name type="scientific">Blepharisma stoltei</name>
    <dbReference type="NCBI Taxonomy" id="1481888"/>
    <lineage>
        <taxon>Eukaryota</taxon>
        <taxon>Sar</taxon>
        <taxon>Alveolata</taxon>
        <taxon>Ciliophora</taxon>
        <taxon>Postciliodesmatophora</taxon>
        <taxon>Heterotrichea</taxon>
        <taxon>Heterotrichida</taxon>
        <taxon>Blepharismidae</taxon>
        <taxon>Blepharisma</taxon>
    </lineage>
</organism>
<evidence type="ECO:0000256" key="3">
    <source>
        <dbReference type="SAM" id="MobiDB-lite"/>
    </source>
</evidence>
<reference evidence="5" key="1">
    <citation type="submission" date="2021-09" db="EMBL/GenBank/DDBJ databases">
        <authorList>
            <consortium name="AG Swart"/>
            <person name="Singh M."/>
            <person name="Singh A."/>
            <person name="Seah K."/>
            <person name="Emmerich C."/>
        </authorList>
    </citation>
    <scope>NUCLEOTIDE SEQUENCE</scope>
    <source>
        <strain evidence="5">ATCC30299</strain>
    </source>
</reference>
<feature type="domain" description="UBC core" evidence="4">
    <location>
        <begin position="68"/>
        <end position="231"/>
    </location>
</feature>
<dbReference type="InterPro" id="IPR000608">
    <property type="entry name" value="UBC"/>
</dbReference>
<evidence type="ECO:0000259" key="4">
    <source>
        <dbReference type="PROSITE" id="PS50127"/>
    </source>
</evidence>
<evidence type="ECO:0000313" key="5">
    <source>
        <dbReference type="EMBL" id="CAG9313740.1"/>
    </source>
</evidence>
<dbReference type="PANTHER" id="PTHR46116">
    <property type="entry name" value="(E3-INDEPENDENT) E2 UBIQUITIN-CONJUGATING ENZYME"/>
    <property type="match status" value="1"/>
</dbReference>
<comment type="caution">
    <text evidence="5">The sequence shown here is derived from an EMBL/GenBank/DDBJ whole genome shotgun (WGS) entry which is preliminary data.</text>
</comment>
<keyword evidence="1" id="KW-0808">Transferase</keyword>
<dbReference type="InterPro" id="IPR016135">
    <property type="entry name" value="UBQ-conjugating_enzyme/RWD"/>
</dbReference>
<dbReference type="AlphaFoldDB" id="A0AAU9IRA3"/>
<sequence>MESGIIQSSLQENLNKSSKNSQAVSDNQESAADSNIFVEKLKLKQCSFIDNLKLASTYLQNVDEAPPRLAERLSKEIKVLSRGLPLDKSCSIFIGIDSNQMRYMSGVIAGSEGTPYAHGLFFFDIFCGPDFPRSPPQVTLKTTGNGEAYFGPNLYSNGYVCLSIINTWSGDESERWNSNKNILQVLLSIQALVMDNNIIQKEPGLYYLDVNCPDSVIFQNAVKYLNIKYAMIKNMRTPPAGFEELVHDYFQLKREFILMEINQWLDKAKNESHHFSQQSIAQSYNPGLCQRMHNEGFFKVLSEIGRELETEFDARYGPCEIKLKLYNRDK</sequence>